<feature type="coiled-coil region" evidence="9">
    <location>
        <begin position="63"/>
        <end position="90"/>
    </location>
</feature>
<keyword evidence="6 10" id="KW-0472">Membrane</keyword>
<dbReference type="NCBIfam" id="TIGR02209">
    <property type="entry name" value="ftsL_broad"/>
    <property type="match status" value="1"/>
</dbReference>
<evidence type="ECO:0000313" key="11">
    <source>
        <dbReference type="EMBL" id="OGM04672.1"/>
    </source>
</evidence>
<dbReference type="InterPro" id="IPR007060">
    <property type="entry name" value="FtsL/DivIC"/>
</dbReference>
<comment type="subcellular location">
    <subcellularLocation>
        <location evidence="1">Cell membrane</location>
        <topology evidence="1">Single-pass type II membrane protein</topology>
    </subcellularLocation>
</comment>
<sequence length="132" mass="15231">MEFANGHVNNDDIALKRQLSIKKISQSKKTLVLFYVLIAVLLCTMVLAYVWSFVKMVEIRVGLNKLNTEYKNIVKERDNLMAERAKLSAMNRIEQIARTQLMMNLPTQVEYVSLLQPHKSTSENEIGPKNNY</sequence>
<evidence type="ECO:0000256" key="5">
    <source>
        <dbReference type="ARBA" id="ARBA00022989"/>
    </source>
</evidence>
<evidence type="ECO:0000256" key="8">
    <source>
        <dbReference type="NCBIfam" id="TIGR02209"/>
    </source>
</evidence>
<reference evidence="11 12" key="1">
    <citation type="journal article" date="2016" name="Nat. Commun.">
        <title>Thousands of microbial genomes shed light on interconnected biogeochemical processes in an aquifer system.</title>
        <authorList>
            <person name="Anantharaman K."/>
            <person name="Brown C.T."/>
            <person name="Hug L.A."/>
            <person name="Sharon I."/>
            <person name="Castelle C.J."/>
            <person name="Probst A.J."/>
            <person name="Thomas B.C."/>
            <person name="Singh A."/>
            <person name="Wilkins M.J."/>
            <person name="Karaoz U."/>
            <person name="Brodie E.L."/>
            <person name="Williams K.H."/>
            <person name="Hubbard S.S."/>
            <person name="Banfield J.F."/>
        </authorList>
    </citation>
    <scope>NUCLEOTIDE SEQUENCE [LARGE SCALE GENOMIC DNA]</scope>
</reference>
<dbReference type="Pfam" id="PF04977">
    <property type="entry name" value="DivIC"/>
    <property type="match status" value="1"/>
</dbReference>
<dbReference type="AlphaFoldDB" id="A0A1F7WPB3"/>
<keyword evidence="9" id="KW-0175">Coiled coil</keyword>
<evidence type="ECO:0000256" key="7">
    <source>
        <dbReference type="ARBA" id="ARBA00023306"/>
    </source>
</evidence>
<protein>
    <recommendedName>
        <fullName evidence="8">Cell division protein FtsL</fullName>
    </recommendedName>
</protein>
<evidence type="ECO:0000256" key="2">
    <source>
        <dbReference type="ARBA" id="ARBA00022475"/>
    </source>
</evidence>
<evidence type="ECO:0000313" key="12">
    <source>
        <dbReference type="Proteomes" id="UP000178735"/>
    </source>
</evidence>
<evidence type="ECO:0000256" key="9">
    <source>
        <dbReference type="SAM" id="Coils"/>
    </source>
</evidence>
<evidence type="ECO:0000256" key="3">
    <source>
        <dbReference type="ARBA" id="ARBA00022618"/>
    </source>
</evidence>
<evidence type="ECO:0000256" key="10">
    <source>
        <dbReference type="SAM" id="Phobius"/>
    </source>
</evidence>
<evidence type="ECO:0000256" key="4">
    <source>
        <dbReference type="ARBA" id="ARBA00022692"/>
    </source>
</evidence>
<evidence type="ECO:0000256" key="6">
    <source>
        <dbReference type="ARBA" id="ARBA00023136"/>
    </source>
</evidence>
<keyword evidence="7" id="KW-0131">Cell cycle</keyword>
<keyword evidence="2" id="KW-1003">Cell membrane</keyword>
<feature type="transmembrane region" description="Helical" evidence="10">
    <location>
        <begin position="32"/>
        <end position="54"/>
    </location>
</feature>
<evidence type="ECO:0000256" key="1">
    <source>
        <dbReference type="ARBA" id="ARBA00004401"/>
    </source>
</evidence>
<organism evidence="11 12">
    <name type="scientific">Candidatus Wallbacteria bacterium GWC2_49_35</name>
    <dbReference type="NCBI Taxonomy" id="1817813"/>
    <lineage>
        <taxon>Bacteria</taxon>
        <taxon>Candidatus Walliibacteriota</taxon>
    </lineage>
</organism>
<keyword evidence="4 10" id="KW-0812">Transmembrane</keyword>
<accession>A0A1F7WPB3</accession>
<dbReference type="EMBL" id="MGFH01000138">
    <property type="protein sequence ID" value="OGM04672.1"/>
    <property type="molecule type" value="Genomic_DNA"/>
</dbReference>
<dbReference type="InterPro" id="IPR011922">
    <property type="entry name" value="Cell_div_FtsL"/>
</dbReference>
<dbReference type="GO" id="GO:0005886">
    <property type="term" value="C:plasma membrane"/>
    <property type="evidence" value="ECO:0007669"/>
    <property type="project" value="UniProtKB-SubCell"/>
</dbReference>
<dbReference type="STRING" id="1817813.A2008_05495"/>
<dbReference type="GO" id="GO:0051301">
    <property type="term" value="P:cell division"/>
    <property type="evidence" value="ECO:0007669"/>
    <property type="project" value="UniProtKB-KW"/>
</dbReference>
<proteinExistence type="predicted"/>
<keyword evidence="5 10" id="KW-1133">Transmembrane helix</keyword>
<dbReference type="Proteomes" id="UP000178735">
    <property type="component" value="Unassembled WGS sequence"/>
</dbReference>
<comment type="caution">
    <text evidence="11">The sequence shown here is derived from an EMBL/GenBank/DDBJ whole genome shotgun (WGS) entry which is preliminary data.</text>
</comment>
<name>A0A1F7WPB3_9BACT</name>
<keyword evidence="3 11" id="KW-0132">Cell division</keyword>
<gene>
    <name evidence="11" type="ORF">A2008_05495</name>
</gene>